<organism evidence="9 10">
    <name type="scientific">Kwoniella europaea PYCC6329</name>
    <dbReference type="NCBI Taxonomy" id="1423913"/>
    <lineage>
        <taxon>Eukaryota</taxon>
        <taxon>Fungi</taxon>
        <taxon>Dikarya</taxon>
        <taxon>Basidiomycota</taxon>
        <taxon>Agaricomycotina</taxon>
        <taxon>Tremellomycetes</taxon>
        <taxon>Tremellales</taxon>
        <taxon>Cryptococcaceae</taxon>
        <taxon>Kwoniella</taxon>
    </lineage>
</organism>
<gene>
    <name evidence="9" type="ORF">V865_003781</name>
</gene>
<evidence type="ECO:0000313" key="9">
    <source>
        <dbReference type="EMBL" id="WWD05700.1"/>
    </source>
</evidence>
<evidence type="ECO:0000256" key="6">
    <source>
        <dbReference type="ARBA" id="ARBA00023136"/>
    </source>
</evidence>
<dbReference type="Pfam" id="PF04577">
    <property type="entry name" value="Glyco_transf_61"/>
    <property type="match status" value="1"/>
</dbReference>
<dbReference type="Proteomes" id="UP001358614">
    <property type="component" value="Chromosome 1"/>
</dbReference>
<comment type="subcellular location">
    <subcellularLocation>
        <location evidence="1">Membrane</location>
        <topology evidence="1">Single-pass membrane protein</topology>
    </subcellularLocation>
</comment>
<reference evidence="9 10" key="1">
    <citation type="submission" date="2024-01" db="EMBL/GenBank/DDBJ databases">
        <title>Comparative genomics of Cryptococcus and Kwoniella reveals pathogenesis evolution and contrasting modes of karyotype evolution via chromosome fusion or intercentromeric recombination.</title>
        <authorList>
            <person name="Coelho M.A."/>
            <person name="David-Palma M."/>
            <person name="Shea T."/>
            <person name="Bowers K."/>
            <person name="McGinley-Smith S."/>
            <person name="Mohammad A.W."/>
            <person name="Gnirke A."/>
            <person name="Yurkov A.M."/>
            <person name="Nowrousian M."/>
            <person name="Sun S."/>
            <person name="Cuomo C.A."/>
            <person name="Heitman J."/>
        </authorList>
    </citation>
    <scope>NUCLEOTIDE SEQUENCE [LARGE SCALE GENOMIC DNA]</scope>
    <source>
        <strain evidence="9 10">PYCC6329</strain>
    </source>
</reference>
<accession>A0AAX4KJI5</accession>
<keyword evidence="5" id="KW-1133">Transmembrane helix</keyword>
<keyword evidence="4" id="KW-0812">Transmembrane</keyword>
<evidence type="ECO:0000256" key="7">
    <source>
        <dbReference type="ARBA" id="ARBA00023180"/>
    </source>
</evidence>
<evidence type="ECO:0000256" key="2">
    <source>
        <dbReference type="ARBA" id="ARBA00022676"/>
    </source>
</evidence>
<dbReference type="EMBL" id="CP144089">
    <property type="protein sequence ID" value="WWD05700.1"/>
    <property type="molecule type" value="Genomic_DNA"/>
</dbReference>
<dbReference type="KEGG" id="ker:91102584"/>
<keyword evidence="6" id="KW-0472">Membrane</keyword>
<protein>
    <recommendedName>
        <fullName evidence="8">Glycosyltransferase 61 catalytic domain-containing protein</fullName>
    </recommendedName>
</protein>
<evidence type="ECO:0000256" key="5">
    <source>
        <dbReference type="ARBA" id="ARBA00022989"/>
    </source>
</evidence>
<dbReference type="GO" id="GO:0016020">
    <property type="term" value="C:membrane"/>
    <property type="evidence" value="ECO:0007669"/>
    <property type="project" value="UniProtKB-SubCell"/>
</dbReference>
<keyword evidence="10" id="KW-1185">Reference proteome</keyword>
<dbReference type="InterPro" id="IPR049625">
    <property type="entry name" value="Glyco_transf_61_cat"/>
</dbReference>
<dbReference type="GO" id="GO:0035269">
    <property type="term" value="P:protein O-linked glycosylation via mannose"/>
    <property type="evidence" value="ECO:0007669"/>
    <property type="project" value="TreeGrafter"/>
</dbReference>
<keyword evidence="7" id="KW-0325">Glycoprotein</keyword>
<sequence length="469" mass="52500">MGAALTTPVKPSYQSNANITFRSQGSTNFVGGIPGYTVLDNVWYHDRTFYMIDDVLQELPSTNLLFTAAPEKDGDTPLHDGISRLVTIPTGSEGPSPQEGDVSNGIIEMSGTTFLLNDGWPGSWSGYFMYYHFASEVILGSISALSSITSALPSEYTKPWNVYKGLGRRLSLQSPSSDSRDEDQVIWESGGLAKAGIIPSRVVVAWEWNWDGKDGLSRAVAEGLVGKEGIIDPQGWRDISSDKQWIYFERILIADRDTSHRNNALGKKWYKMALDAYKLVPSPKSLSPMREKFLSYYNIPIKNRSGPGRSVNKKKVKAIYVNRQGSDRKFADEIHRDLLKALKQIETKGNAMIIDAKLETLTLQKQFELFADADIIFGIHGNGLTHEMWMSTGGVVIECFPPQTFAYDYAPISAVLGHEHIIWRENQTMPSDQWEPENGGEGFRLHDGSIFPLDVDIFSRWLQRKIDSM</sequence>
<dbReference type="GeneID" id="91102584"/>
<evidence type="ECO:0000256" key="1">
    <source>
        <dbReference type="ARBA" id="ARBA00004167"/>
    </source>
</evidence>
<keyword evidence="2" id="KW-0328">Glycosyltransferase</keyword>
<evidence type="ECO:0000313" key="10">
    <source>
        <dbReference type="Proteomes" id="UP001358614"/>
    </source>
</evidence>
<dbReference type="GO" id="GO:0005783">
    <property type="term" value="C:endoplasmic reticulum"/>
    <property type="evidence" value="ECO:0007669"/>
    <property type="project" value="TreeGrafter"/>
</dbReference>
<dbReference type="InterPro" id="IPR007657">
    <property type="entry name" value="Glycosyltransferase_61"/>
</dbReference>
<dbReference type="GO" id="GO:0097363">
    <property type="term" value="F:protein O-acetylglucosaminyltransferase activity"/>
    <property type="evidence" value="ECO:0007669"/>
    <property type="project" value="TreeGrafter"/>
</dbReference>
<evidence type="ECO:0000259" key="8">
    <source>
        <dbReference type="Pfam" id="PF04577"/>
    </source>
</evidence>
<evidence type="ECO:0000256" key="3">
    <source>
        <dbReference type="ARBA" id="ARBA00022679"/>
    </source>
</evidence>
<dbReference type="PANTHER" id="PTHR20961">
    <property type="entry name" value="GLYCOSYLTRANSFERASE"/>
    <property type="match status" value="1"/>
</dbReference>
<feature type="domain" description="Glycosyltransferase 61 catalytic" evidence="8">
    <location>
        <begin position="146"/>
        <end position="397"/>
    </location>
</feature>
<dbReference type="RefSeq" id="XP_066083667.1">
    <property type="nucleotide sequence ID" value="XM_066227570.1"/>
</dbReference>
<keyword evidence="3" id="KW-0808">Transferase</keyword>
<dbReference type="PANTHER" id="PTHR20961:SF38">
    <property type="entry name" value="PROTEIN O-LINKED-MANNOSE BETA-1,4-N-ACETYLGLUCOSAMINYLTRANSFERASE 2"/>
    <property type="match status" value="1"/>
</dbReference>
<proteinExistence type="predicted"/>
<dbReference type="AlphaFoldDB" id="A0AAX4KJI5"/>
<name>A0AAX4KJI5_9TREE</name>
<evidence type="ECO:0000256" key="4">
    <source>
        <dbReference type="ARBA" id="ARBA00022692"/>
    </source>
</evidence>